<evidence type="ECO:0000313" key="3">
    <source>
        <dbReference type="Proteomes" id="UP000305675"/>
    </source>
</evidence>
<evidence type="ECO:0000256" key="1">
    <source>
        <dbReference type="SAM" id="MobiDB-lite"/>
    </source>
</evidence>
<keyword evidence="3" id="KW-1185">Reference proteome</keyword>
<feature type="region of interest" description="Disordered" evidence="1">
    <location>
        <begin position="90"/>
        <end position="114"/>
    </location>
</feature>
<evidence type="ECO:0000313" key="2">
    <source>
        <dbReference type="EMBL" id="TKB51682.1"/>
    </source>
</evidence>
<protein>
    <recommendedName>
        <fullName evidence="4">DUF4145 domain-containing protein</fullName>
    </recommendedName>
</protein>
<accession>A0A4V5NW02</accession>
<comment type="caution">
    <text evidence="2">The sequence shown here is derived from an EMBL/GenBank/DDBJ whole genome shotgun (WGS) entry which is preliminary data.</text>
</comment>
<dbReference type="OrthoDB" id="5827998at2"/>
<proteinExistence type="predicted"/>
<name>A0A4V5NW02_9GAMM</name>
<feature type="compositionally biased region" description="Basic and acidic residues" evidence="1">
    <location>
        <begin position="165"/>
        <end position="178"/>
    </location>
</feature>
<dbReference type="AlphaFoldDB" id="A0A4V5NW02"/>
<evidence type="ECO:0008006" key="4">
    <source>
        <dbReference type="Google" id="ProtNLM"/>
    </source>
</evidence>
<dbReference type="EMBL" id="SWCJ01000018">
    <property type="protein sequence ID" value="TKB51682.1"/>
    <property type="molecule type" value="Genomic_DNA"/>
</dbReference>
<organism evidence="2 3">
    <name type="scientific">Ferrimonas aestuarii</name>
    <dbReference type="NCBI Taxonomy" id="2569539"/>
    <lineage>
        <taxon>Bacteria</taxon>
        <taxon>Pseudomonadati</taxon>
        <taxon>Pseudomonadota</taxon>
        <taxon>Gammaproteobacteria</taxon>
        <taxon>Alteromonadales</taxon>
        <taxon>Ferrimonadaceae</taxon>
        <taxon>Ferrimonas</taxon>
    </lineage>
</organism>
<dbReference type="Proteomes" id="UP000305675">
    <property type="component" value="Unassembled WGS sequence"/>
</dbReference>
<gene>
    <name evidence="2" type="ORF">FCL42_17740</name>
</gene>
<dbReference type="RefSeq" id="WP_136864771.1">
    <property type="nucleotide sequence ID" value="NZ_SWCJ01000018.1"/>
</dbReference>
<sequence>MGSIEVAVQQAKRIESKLVSELGAEGRGLHEKLSSCESQLPKLLVRQIRWIATVRNKAVHEEGFEIDDQHEFVRRCDHVVLQLEQMAEAKHQAQAKASNAEKPNRADGQHWGSPKTSKGAQLFLIALLVAMGLVVGNAAYEDYKTEQRKQARRSLEAVQALNASKKAEREQQEQRKSTPDSSASNVTKVALPKGSLADKAKQVQGEVESAKTDLREQLLFAMMQPEFVAQGKLSVMPTPDGKYTLLVPFKWQLDAAPLLKVANRHFHDYKNRRIAFKDVIKANRRQGKPNGFGISRIWNQGEHQNNPYSADLFQWLVKHQLALEASFAGQHAQVLLALGQDCFGGRCNSKGDDQFTVLTKHLGQRSPLLNYKEANPIAVTGLSLNQVNSGAELTLSLVLRHQGEEIRRLTLSKQGEAIDWQALTGKGQTQWQQATDTLNEQVVATIKQQTQLTIGDIEIRPADDRHSDLLVPISWTMPHKPILDGLNRDFHTYNRGHFVYQQLQERGFGQKRSAWAVKVEKYANSGERKKRDYSEQLYRELLKQPVVVKVSAGDYQGKLTLAGGRDCFGRCRFGGDDDYYIQFSGTESVTIESVPNSLLEKLADLDVQIL</sequence>
<reference evidence="2 3" key="1">
    <citation type="submission" date="2019-04" db="EMBL/GenBank/DDBJ databases">
        <authorList>
            <person name="Hwang J.C."/>
        </authorList>
    </citation>
    <scope>NUCLEOTIDE SEQUENCE [LARGE SCALE GENOMIC DNA]</scope>
    <source>
        <strain evidence="2 3">IMCC35002</strain>
    </source>
</reference>
<feature type="region of interest" description="Disordered" evidence="1">
    <location>
        <begin position="162"/>
        <end position="191"/>
    </location>
</feature>